<keyword evidence="2" id="KW-1185">Reference proteome</keyword>
<reference evidence="2" key="1">
    <citation type="submission" date="2013-05" db="EMBL/GenBank/DDBJ databases">
        <title>The Genome sequence of Mucor circinelloides f. circinelloides 1006PhL.</title>
        <authorList>
            <consortium name="The Broad Institute Genomics Platform"/>
            <person name="Cuomo C."/>
            <person name="Earl A."/>
            <person name="Findley K."/>
            <person name="Lee S.C."/>
            <person name="Walker B."/>
            <person name="Young S."/>
            <person name="Zeng Q."/>
            <person name="Gargeya S."/>
            <person name="Fitzgerald M."/>
            <person name="Haas B."/>
            <person name="Abouelleil A."/>
            <person name="Allen A.W."/>
            <person name="Alvarado L."/>
            <person name="Arachchi H.M."/>
            <person name="Berlin A.M."/>
            <person name="Chapman S.B."/>
            <person name="Gainer-Dewar J."/>
            <person name="Goldberg J."/>
            <person name="Griggs A."/>
            <person name="Gujja S."/>
            <person name="Hansen M."/>
            <person name="Howarth C."/>
            <person name="Imamovic A."/>
            <person name="Ireland A."/>
            <person name="Larimer J."/>
            <person name="McCowan C."/>
            <person name="Murphy C."/>
            <person name="Pearson M."/>
            <person name="Poon T.W."/>
            <person name="Priest M."/>
            <person name="Roberts A."/>
            <person name="Saif S."/>
            <person name="Shea T."/>
            <person name="Sisk P."/>
            <person name="Sykes S."/>
            <person name="Wortman J."/>
            <person name="Nusbaum C."/>
            <person name="Birren B."/>
        </authorList>
    </citation>
    <scope>NUCLEOTIDE SEQUENCE [LARGE SCALE GENOMIC DNA]</scope>
    <source>
        <strain evidence="2">1006PhL</strain>
    </source>
</reference>
<organism evidence="1 2">
    <name type="scientific">Mucor circinelloides f. circinelloides (strain 1006PhL)</name>
    <name type="common">Mucormycosis agent</name>
    <name type="synonym">Calyptromyces circinelloides</name>
    <dbReference type="NCBI Taxonomy" id="1220926"/>
    <lineage>
        <taxon>Eukaryota</taxon>
        <taxon>Fungi</taxon>
        <taxon>Fungi incertae sedis</taxon>
        <taxon>Mucoromycota</taxon>
        <taxon>Mucoromycotina</taxon>
        <taxon>Mucoromycetes</taxon>
        <taxon>Mucorales</taxon>
        <taxon>Mucorineae</taxon>
        <taxon>Mucoraceae</taxon>
        <taxon>Mucor</taxon>
    </lineage>
</organism>
<protein>
    <submittedName>
        <fullName evidence="1">Uncharacterized protein</fullName>
    </submittedName>
</protein>
<sequence>MREGQEDAAESRAKSMYDMKFIGTLQSEENTDQQPKRIKGIIKSFRDPGHSDTYELPGADGGALTPCTAFGNALIQRLEQDKKMVFEVKDV</sequence>
<dbReference type="VEuPathDB" id="FungiDB:HMPREF1544_11534"/>
<dbReference type="InParanoid" id="S2JGW5"/>
<dbReference type="EMBL" id="KE124151">
    <property type="protein sequence ID" value="EPB81748.1"/>
    <property type="molecule type" value="Genomic_DNA"/>
</dbReference>
<dbReference type="AlphaFoldDB" id="S2JGW5"/>
<evidence type="ECO:0000313" key="2">
    <source>
        <dbReference type="Proteomes" id="UP000014254"/>
    </source>
</evidence>
<gene>
    <name evidence="1" type="ORF">HMPREF1544_11534</name>
</gene>
<accession>S2JGW5</accession>
<name>S2JGW5_MUCC1</name>
<evidence type="ECO:0000313" key="1">
    <source>
        <dbReference type="EMBL" id="EPB81748.1"/>
    </source>
</evidence>
<dbReference type="Proteomes" id="UP000014254">
    <property type="component" value="Unassembled WGS sequence"/>
</dbReference>
<proteinExistence type="predicted"/>
<dbReference type="OrthoDB" id="10274085at2759"/>